<gene>
    <name evidence="3" type="ORF">FMUND_12670</name>
</gene>
<dbReference type="AlphaFoldDB" id="A0A8H6D502"/>
<dbReference type="PANTHER" id="PTHR33112">
    <property type="entry name" value="DOMAIN PROTEIN, PUTATIVE-RELATED"/>
    <property type="match status" value="1"/>
</dbReference>
<evidence type="ECO:0000256" key="1">
    <source>
        <dbReference type="SAM" id="MobiDB-lite"/>
    </source>
</evidence>
<name>A0A8H6D502_9HYPO</name>
<comment type="caution">
    <text evidence="3">The sequence shown here is derived from an EMBL/GenBank/DDBJ whole genome shotgun (WGS) entry which is preliminary data.</text>
</comment>
<dbReference type="OrthoDB" id="5362512at2759"/>
<protein>
    <recommendedName>
        <fullName evidence="2">Heterokaryon incompatibility domain-containing protein</fullName>
    </recommendedName>
</protein>
<feature type="region of interest" description="Disordered" evidence="1">
    <location>
        <begin position="60"/>
        <end position="84"/>
    </location>
</feature>
<proteinExistence type="predicted"/>
<sequence>MVPQPLNLAKSTFLSAPTARAFGPKTPTDVPNFNQTSSPPRIMAPRQRRRATVIALNGRTPPHFALQSPPRRRKSATDRRRSLQPHLCSAQTLTLRNPSNGLMQQGSVKRNSRCDCTSGLDTKLTELCVERPDREPLRSPAFFAPCRWSIPSPTPGSSFEKSDQVYQFRGHCDGSHKSRRATWAFDVDGSLDKSRSCAFWTCPESQFPRNDPNPYPSSWDALNDISRWAKWSKTKRDFLAETSSSGCHLCIMIAHAFDENSKQIFQNLGSDEVVRLCFKYRTAERDPSGKLGWEERTNMAITDIALGIDLPDEFWLAIRSDRGSVLEEVSFDLRMRPLEETETTHVIKTIPGKHVSTMNEQNLQLARKWIKGCNRSHPICKEFQPQPSNWRPTRLIHIGSRTQQPRLVNPSKAVSYIALSYCWGTHNTVTLTEATLIPFQNEIPLSNLPNTIRDAIITARDLGYEYLWVDALCIIQDSKSDWIKESAQMGSIYGSAALTLAAADTSTVQDSIFCRRDPRSVRPCVANIIQSSVYHRVSYPWAIYPHQPERLLFDAINESPLSRRAWALQELLVSPRTLVFGSKQMVWSCATTEASETFPIGLDPKFSSVVNETASLSYLRQKLMRASKLEEEPSEFWNDFISRYTKARLTFSSDMLVALQGIVERITEARRGSNKGTLELEYVAGLWRDGNFQQSLLWRPKLGSSPTRPDYYRAPSWSWASLDGEVDFFEQYIPWIWNGKKTELARIVDVCVEPQTGYSLSTTGQIKSGLIEMECHLRECYLIKKSQAEDSPTNEDDDAYIIISSDEHKKMSQGHTEGVQGEHKFANSCTIDLPDEIPPSQWTQVYCVPLQLGWCQTDRYEQAVWESYEGLILVPHDAEEEDLLTSEGFCVLSQTFRRIGTFTFDLHDENREARENELLGPVVFDREGNWERKRETVCII</sequence>
<dbReference type="Pfam" id="PF06985">
    <property type="entry name" value="HET"/>
    <property type="match status" value="1"/>
</dbReference>
<dbReference type="PANTHER" id="PTHR33112:SF16">
    <property type="entry name" value="HETEROKARYON INCOMPATIBILITY DOMAIN-CONTAINING PROTEIN"/>
    <property type="match status" value="1"/>
</dbReference>
<reference evidence="3 4" key="1">
    <citation type="submission" date="2020-05" db="EMBL/GenBank/DDBJ databases">
        <title>Identification and distribution of gene clusters putatively required for synthesis of sphingolipid metabolism inhibitors in phylogenetically diverse species of the filamentous fungus Fusarium.</title>
        <authorList>
            <person name="Kim H.-S."/>
            <person name="Busman M."/>
            <person name="Brown D.W."/>
            <person name="Divon H."/>
            <person name="Uhlig S."/>
            <person name="Proctor R.H."/>
        </authorList>
    </citation>
    <scope>NUCLEOTIDE SEQUENCE [LARGE SCALE GENOMIC DNA]</scope>
    <source>
        <strain evidence="3 4">NRRL 66235</strain>
    </source>
</reference>
<evidence type="ECO:0000259" key="2">
    <source>
        <dbReference type="Pfam" id="PF06985"/>
    </source>
</evidence>
<dbReference type="Proteomes" id="UP000544331">
    <property type="component" value="Unassembled WGS sequence"/>
</dbReference>
<dbReference type="EMBL" id="JAAOAN010000525">
    <property type="protein sequence ID" value="KAF5704128.1"/>
    <property type="molecule type" value="Genomic_DNA"/>
</dbReference>
<organism evidence="3 4">
    <name type="scientific">Fusarium mundagurra</name>
    <dbReference type="NCBI Taxonomy" id="1567541"/>
    <lineage>
        <taxon>Eukaryota</taxon>
        <taxon>Fungi</taxon>
        <taxon>Dikarya</taxon>
        <taxon>Ascomycota</taxon>
        <taxon>Pezizomycotina</taxon>
        <taxon>Sordariomycetes</taxon>
        <taxon>Hypocreomycetidae</taxon>
        <taxon>Hypocreales</taxon>
        <taxon>Nectriaceae</taxon>
        <taxon>Fusarium</taxon>
        <taxon>Fusarium fujikuroi species complex</taxon>
    </lineage>
</organism>
<accession>A0A8H6D502</accession>
<feature type="region of interest" description="Disordered" evidence="1">
    <location>
        <begin position="18"/>
        <end position="41"/>
    </location>
</feature>
<evidence type="ECO:0000313" key="4">
    <source>
        <dbReference type="Proteomes" id="UP000544331"/>
    </source>
</evidence>
<dbReference type="InterPro" id="IPR010730">
    <property type="entry name" value="HET"/>
</dbReference>
<keyword evidence="4" id="KW-1185">Reference proteome</keyword>
<evidence type="ECO:0000313" key="3">
    <source>
        <dbReference type="EMBL" id="KAF5704128.1"/>
    </source>
</evidence>
<feature type="compositionally biased region" description="Polar residues" evidence="1">
    <location>
        <begin position="29"/>
        <end position="39"/>
    </location>
</feature>
<feature type="domain" description="Heterokaryon incompatibility" evidence="2">
    <location>
        <begin position="416"/>
        <end position="570"/>
    </location>
</feature>